<keyword evidence="2" id="KW-0805">Transcription regulation</keyword>
<feature type="domain" description="Xylanolytic transcriptional activator regulatory" evidence="6">
    <location>
        <begin position="78"/>
        <end position="223"/>
    </location>
</feature>
<dbReference type="GO" id="GO:0003677">
    <property type="term" value="F:DNA binding"/>
    <property type="evidence" value="ECO:0007669"/>
    <property type="project" value="UniProtKB-KW"/>
</dbReference>
<keyword evidence="3" id="KW-0238">DNA-binding</keyword>
<dbReference type="PANTHER" id="PTHR47171:SF3">
    <property type="entry name" value="FARA-RELATED"/>
    <property type="match status" value="1"/>
</dbReference>
<organism evidence="7 8">
    <name type="scientific">Ogataea philodendri</name>
    <dbReference type="NCBI Taxonomy" id="1378263"/>
    <lineage>
        <taxon>Eukaryota</taxon>
        <taxon>Fungi</taxon>
        <taxon>Dikarya</taxon>
        <taxon>Ascomycota</taxon>
        <taxon>Saccharomycotina</taxon>
        <taxon>Pichiomycetes</taxon>
        <taxon>Pichiales</taxon>
        <taxon>Pichiaceae</taxon>
        <taxon>Ogataea</taxon>
    </lineage>
</organism>
<dbReference type="EMBL" id="JAEUBE010000487">
    <property type="protein sequence ID" value="KAH3661315.1"/>
    <property type="molecule type" value="Genomic_DNA"/>
</dbReference>
<dbReference type="Proteomes" id="UP000769157">
    <property type="component" value="Unassembled WGS sequence"/>
</dbReference>
<protein>
    <recommendedName>
        <fullName evidence="6">Xylanolytic transcriptional activator regulatory domain-containing protein</fullName>
    </recommendedName>
</protein>
<dbReference type="Pfam" id="PF04082">
    <property type="entry name" value="Fungal_trans"/>
    <property type="match status" value="1"/>
</dbReference>
<reference evidence="7" key="1">
    <citation type="journal article" date="2021" name="Open Biol.">
        <title>Shared evolutionary footprints suggest mitochondrial oxidative damage underlies multiple complex I losses in fungi.</title>
        <authorList>
            <person name="Schikora-Tamarit M.A."/>
            <person name="Marcet-Houben M."/>
            <person name="Nosek J."/>
            <person name="Gabaldon T."/>
        </authorList>
    </citation>
    <scope>NUCLEOTIDE SEQUENCE</scope>
    <source>
        <strain evidence="7">CBS6075</strain>
    </source>
</reference>
<dbReference type="CDD" id="cd12148">
    <property type="entry name" value="fungal_TF_MHR"/>
    <property type="match status" value="1"/>
</dbReference>
<evidence type="ECO:0000313" key="8">
    <source>
        <dbReference type="Proteomes" id="UP000769157"/>
    </source>
</evidence>
<dbReference type="OrthoDB" id="5121955at2759"/>
<accession>A0A9P8NXH3</accession>
<dbReference type="RefSeq" id="XP_046058439.1">
    <property type="nucleotide sequence ID" value="XM_046208038.1"/>
</dbReference>
<gene>
    <name evidence="7" type="ORF">OGAPHI_006722</name>
</gene>
<reference evidence="7" key="2">
    <citation type="submission" date="2021-01" db="EMBL/GenBank/DDBJ databases">
        <authorList>
            <person name="Schikora-Tamarit M.A."/>
        </authorList>
    </citation>
    <scope>NUCLEOTIDE SEQUENCE</scope>
    <source>
        <strain evidence="7">CBS6075</strain>
    </source>
</reference>
<evidence type="ECO:0000256" key="1">
    <source>
        <dbReference type="ARBA" id="ARBA00022833"/>
    </source>
</evidence>
<keyword evidence="4" id="KW-0804">Transcription</keyword>
<keyword evidence="1" id="KW-0862">Zinc</keyword>
<evidence type="ECO:0000256" key="3">
    <source>
        <dbReference type="ARBA" id="ARBA00023125"/>
    </source>
</evidence>
<dbReference type="InterPro" id="IPR052073">
    <property type="entry name" value="Amide_Lactam_Regulators"/>
</dbReference>
<name>A0A9P8NXH3_9ASCO</name>
<keyword evidence="8" id="KW-1185">Reference proteome</keyword>
<proteinExistence type="predicted"/>
<evidence type="ECO:0000256" key="4">
    <source>
        <dbReference type="ARBA" id="ARBA00023163"/>
    </source>
</evidence>
<keyword evidence="5" id="KW-0539">Nucleus</keyword>
<dbReference type="InterPro" id="IPR007219">
    <property type="entry name" value="XnlR_reg_dom"/>
</dbReference>
<dbReference type="GeneID" id="70238686"/>
<sequence length="498" mass="58009">MGQLSRIHLDPEPYLIQRYNQRYKNGFNGQFMSVPGKKTIITAKQDVKILIDELEFNMMQTCGCFQLPSVEICWELVRSFFAEMMPLLPVVYEDKFMEDYKDLTNPPSILLLQTVLYGGAFTYRPGISGNLLTKQEAMETAQIIGKRARLLLELGFEQYNPIPIMQTLLVFMSTVNGYIEKSVTDHLRQAVACSRFYGMHLDQSDNHDLSEYEKYMYRLLWMVLQIKGQFRALAAESQLFFSSKDRTIKVLTKEELYTVKPMVQDFLVWAFEICSVAEEIDGHRVQIAALVESGQSYLHVFEKSEFMLRDYYSRLPSHLKYLASDPESQTVWSASLHAGYCTLVLVINTHKSSRAIQYSRRLTDMPSHFTSWQMTFDASWSFYQLMEAERKRCGYTYFAVYSLFGTFGSAINMTYHLRNVDPVVRDRAKEALEGFLRLLRAVEKLVPTAIMLQDTITKVQENENYYLNMLTDTLEMEEQDKDIWDKLNQFVPDAQWQP</sequence>
<dbReference type="GO" id="GO:0008270">
    <property type="term" value="F:zinc ion binding"/>
    <property type="evidence" value="ECO:0007669"/>
    <property type="project" value="InterPro"/>
</dbReference>
<dbReference type="GO" id="GO:0006351">
    <property type="term" value="P:DNA-templated transcription"/>
    <property type="evidence" value="ECO:0007669"/>
    <property type="project" value="InterPro"/>
</dbReference>
<dbReference type="AlphaFoldDB" id="A0A9P8NXH3"/>
<evidence type="ECO:0000313" key="7">
    <source>
        <dbReference type="EMBL" id="KAH3661315.1"/>
    </source>
</evidence>
<evidence type="ECO:0000259" key="6">
    <source>
        <dbReference type="Pfam" id="PF04082"/>
    </source>
</evidence>
<evidence type="ECO:0000256" key="2">
    <source>
        <dbReference type="ARBA" id="ARBA00023015"/>
    </source>
</evidence>
<comment type="caution">
    <text evidence="7">The sequence shown here is derived from an EMBL/GenBank/DDBJ whole genome shotgun (WGS) entry which is preliminary data.</text>
</comment>
<evidence type="ECO:0000256" key="5">
    <source>
        <dbReference type="ARBA" id="ARBA00023242"/>
    </source>
</evidence>
<dbReference type="PANTHER" id="PTHR47171">
    <property type="entry name" value="FARA-RELATED"/>
    <property type="match status" value="1"/>
</dbReference>